<proteinExistence type="inferred from homology"/>
<gene>
    <name evidence="3" type="ORF">NA57DRAFT_61199</name>
</gene>
<dbReference type="InterPro" id="IPR007307">
    <property type="entry name" value="Ltv1"/>
</dbReference>
<dbReference type="GO" id="GO:0000056">
    <property type="term" value="P:ribosomal small subunit export from nucleus"/>
    <property type="evidence" value="ECO:0007669"/>
    <property type="project" value="TreeGrafter"/>
</dbReference>
<feature type="region of interest" description="Disordered" evidence="2">
    <location>
        <begin position="107"/>
        <end position="126"/>
    </location>
</feature>
<feature type="compositionally biased region" description="Low complexity" evidence="2">
    <location>
        <begin position="45"/>
        <end position="61"/>
    </location>
</feature>
<dbReference type="Pfam" id="PF04180">
    <property type="entry name" value="LTV"/>
    <property type="match status" value="1"/>
</dbReference>
<evidence type="ECO:0000256" key="2">
    <source>
        <dbReference type="SAM" id="MobiDB-lite"/>
    </source>
</evidence>
<keyword evidence="4" id="KW-1185">Reference proteome</keyword>
<feature type="region of interest" description="Disordered" evidence="2">
    <location>
        <begin position="456"/>
        <end position="503"/>
    </location>
</feature>
<reference evidence="3" key="1">
    <citation type="journal article" date="2020" name="Stud. Mycol.">
        <title>101 Dothideomycetes genomes: a test case for predicting lifestyles and emergence of pathogens.</title>
        <authorList>
            <person name="Haridas S."/>
            <person name="Albert R."/>
            <person name="Binder M."/>
            <person name="Bloem J."/>
            <person name="Labutti K."/>
            <person name="Salamov A."/>
            <person name="Andreopoulos B."/>
            <person name="Baker S."/>
            <person name="Barry K."/>
            <person name="Bills G."/>
            <person name="Bluhm B."/>
            <person name="Cannon C."/>
            <person name="Castanera R."/>
            <person name="Culley D."/>
            <person name="Daum C."/>
            <person name="Ezra D."/>
            <person name="Gonzalez J."/>
            <person name="Henrissat B."/>
            <person name="Kuo A."/>
            <person name="Liang C."/>
            <person name="Lipzen A."/>
            <person name="Lutzoni F."/>
            <person name="Magnuson J."/>
            <person name="Mondo S."/>
            <person name="Nolan M."/>
            <person name="Ohm R."/>
            <person name="Pangilinan J."/>
            <person name="Park H.-J."/>
            <person name="Ramirez L."/>
            <person name="Alfaro M."/>
            <person name="Sun H."/>
            <person name="Tritt A."/>
            <person name="Yoshinaga Y."/>
            <person name="Zwiers L.-H."/>
            <person name="Turgeon B."/>
            <person name="Goodwin S."/>
            <person name="Spatafora J."/>
            <person name="Crous P."/>
            <person name="Grigoriev I."/>
        </authorList>
    </citation>
    <scope>NUCLEOTIDE SEQUENCE</scope>
    <source>
        <strain evidence="3">CBS 133067</strain>
    </source>
</reference>
<dbReference type="GO" id="GO:0030688">
    <property type="term" value="C:preribosome, small subunit precursor"/>
    <property type="evidence" value="ECO:0007669"/>
    <property type="project" value="TreeGrafter"/>
</dbReference>
<organism evidence="3 4">
    <name type="scientific">Rhizodiscina lignyota</name>
    <dbReference type="NCBI Taxonomy" id="1504668"/>
    <lineage>
        <taxon>Eukaryota</taxon>
        <taxon>Fungi</taxon>
        <taxon>Dikarya</taxon>
        <taxon>Ascomycota</taxon>
        <taxon>Pezizomycotina</taxon>
        <taxon>Dothideomycetes</taxon>
        <taxon>Pleosporomycetidae</taxon>
        <taxon>Aulographales</taxon>
        <taxon>Rhizodiscinaceae</taxon>
        <taxon>Rhizodiscina</taxon>
    </lineage>
</organism>
<feature type="compositionally biased region" description="Basic and acidic residues" evidence="2">
    <location>
        <begin position="21"/>
        <end position="31"/>
    </location>
</feature>
<dbReference type="GO" id="GO:0005829">
    <property type="term" value="C:cytosol"/>
    <property type="evidence" value="ECO:0007669"/>
    <property type="project" value="TreeGrafter"/>
</dbReference>
<dbReference type="PANTHER" id="PTHR21531:SF0">
    <property type="entry name" value="PROTEIN LTV1 HOMOLOG"/>
    <property type="match status" value="1"/>
</dbReference>
<evidence type="ECO:0000313" key="3">
    <source>
        <dbReference type="EMBL" id="KAF2093988.1"/>
    </source>
</evidence>
<feature type="region of interest" description="Disordered" evidence="2">
    <location>
        <begin position="272"/>
        <end position="305"/>
    </location>
</feature>
<protein>
    <submittedName>
        <fullName evidence="3">Low temperature viability protein</fullName>
    </submittedName>
</protein>
<dbReference type="AlphaFoldDB" id="A0A9P4M1V1"/>
<dbReference type="GO" id="GO:0005634">
    <property type="term" value="C:nucleus"/>
    <property type="evidence" value="ECO:0007669"/>
    <property type="project" value="TreeGrafter"/>
</dbReference>
<feature type="compositionally biased region" description="Acidic residues" evidence="2">
    <location>
        <begin position="279"/>
        <end position="288"/>
    </location>
</feature>
<feature type="region of interest" description="Disordered" evidence="2">
    <location>
        <begin position="341"/>
        <end position="360"/>
    </location>
</feature>
<dbReference type="PANTHER" id="PTHR21531">
    <property type="entry name" value="LOW-TEMPERATURE VIABILITY PROTEIN LTV1-RELATED"/>
    <property type="match status" value="1"/>
</dbReference>
<dbReference type="OrthoDB" id="5852896at2759"/>
<name>A0A9P4M1V1_9PEZI</name>
<feature type="region of interest" description="Disordered" evidence="2">
    <location>
        <begin position="20"/>
        <end position="61"/>
    </location>
</feature>
<dbReference type="EMBL" id="ML978136">
    <property type="protein sequence ID" value="KAF2093988.1"/>
    <property type="molecule type" value="Genomic_DNA"/>
</dbReference>
<dbReference type="Proteomes" id="UP000799772">
    <property type="component" value="Unassembled WGS sequence"/>
</dbReference>
<evidence type="ECO:0000256" key="1">
    <source>
        <dbReference type="ARBA" id="ARBA00009078"/>
    </source>
</evidence>
<sequence>MPRRKFIDKKTATTFTVLHRPQHDPLIHDDSTPAVVFQEHGAAPSQSGASSYSSNSRSTTLSDLASEFGGSVRGNEGEAAEYGVYYDDTEYDYMQHMRDLGEGGEAQWIESSSSQQKNKGKQKQRLEDAIRDLELEPPTTASSNNDAADAGELDGGVPLLVPASLPADARSAYSFPSHASERSRTDRVIESQLPVPTDIAGFQPDMDLRLREVLEALDDEAYVDPEDQEDVFGALAGDGVEVSLEEFERSGDFLDDEGWESDDTVKAVDRGVTGSTAMDDVEMEDGPLNEEVPGSGSSDDHGDGAWLSEFSKFKKDQKAAKGTFASVDVPPSTIMTTASSKLSVLPPPGRTKRRKGAMTDTSSYSMTSSALFRNENQTLLDARFGKMEADYANDDFDDEEYEGDDSMSMASGMTGMSKVSALSGFSSTSRASAMKEQPKTLRSDFDGLMDEFLGSGVGGAVGGPTNGGGGQKGRKKGRQQGGLQQLDEIRKGLGPARMRAQLG</sequence>
<evidence type="ECO:0000313" key="4">
    <source>
        <dbReference type="Proteomes" id="UP000799772"/>
    </source>
</evidence>
<accession>A0A9P4M1V1</accession>
<comment type="caution">
    <text evidence="3">The sequence shown here is derived from an EMBL/GenBank/DDBJ whole genome shotgun (WGS) entry which is preliminary data.</text>
</comment>
<feature type="compositionally biased region" description="Gly residues" evidence="2">
    <location>
        <begin position="456"/>
        <end position="471"/>
    </location>
</feature>
<dbReference type="GO" id="GO:0042274">
    <property type="term" value="P:ribosomal small subunit biogenesis"/>
    <property type="evidence" value="ECO:0007669"/>
    <property type="project" value="InterPro"/>
</dbReference>
<comment type="similarity">
    <text evidence="1">Belongs to the LTV1 family.</text>
</comment>
<feature type="region of interest" description="Disordered" evidence="2">
    <location>
        <begin position="135"/>
        <end position="155"/>
    </location>
</feature>